<keyword evidence="3" id="KW-0815">Transposition</keyword>
<keyword evidence="4" id="KW-0238">DNA-binding</keyword>
<dbReference type="PANTHER" id="PTHR10948:SF23">
    <property type="entry name" value="TRANSPOSASE INSI FOR INSERTION SEQUENCE ELEMENT IS30A-RELATED"/>
    <property type="match status" value="1"/>
</dbReference>
<dbReference type="GO" id="GO:0015074">
    <property type="term" value="P:DNA integration"/>
    <property type="evidence" value="ECO:0007669"/>
    <property type="project" value="InterPro"/>
</dbReference>
<dbReference type="InterPro" id="IPR001598">
    <property type="entry name" value="Transposase_IS30_CS"/>
</dbReference>
<gene>
    <name evidence="7" type="ORF">WK67_14565</name>
</gene>
<sequence>MIESGKNVSVRAIARLLGRSASTVTRELARNRAESARCYDASVAAKAYRTRRERSRRPRKLLAASALYWHVHHQLVYRRWSPQQIAARLREMHPDSPDQRVSHETIYAAIYTHPRGGLKQAMIEALRQEKPARGNPRKTLARKSFVPEELRIIHRPEQIETRKSPGHWEGDLVKGAFNRSCVGTLVERKTRFVVLCRMDGCTAKDALEGFTRQMKKLPAFLRESLTYDRGSEMTCHVELAERLNLDIWFADPYAPWQRGSNENTNGLLRQFLPKGMDLSGVTQTQLNDIAKLLNGRPRQTLGWKTPEEAMAIELAAAGLAKRCT</sequence>
<reference evidence="7 8" key="1">
    <citation type="submission" date="2015-12" db="EMBL/GenBank/DDBJ databases">
        <title>Diversity of Burkholderia near neighbor genomes.</title>
        <authorList>
            <person name="Sahl J."/>
            <person name="Wagner D."/>
            <person name="Keim P."/>
        </authorList>
    </citation>
    <scope>NUCLEOTIDE SEQUENCE [LARGE SCALE GENOMIC DNA]</scope>
    <source>
        <strain evidence="7 8">MSMB1189WGS</strain>
    </source>
</reference>
<feature type="domain" description="Integrase catalytic" evidence="6">
    <location>
        <begin position="161"/>
        <end position="314"/>
    </location>
</feature>
<dbReference type="NCBIfam" id="NF033563">
    <property type="entry name" value="transpos_IS30"/>
    <property type="match status" value="1"/>
</dbReference>
<dbReference type="GO" id="GO:0006313">
    <property type="term" value="P:DNA transposition"/>
    <property type="evidence" value="ECO:0007669"/>
    <property type="project" value="InterPro"/>
</dbReference>
<dbReference type="PROSITE" id="PS50994">
    <property type="entry name" value="INTEGRASE"/>
    <property type="match status" value="1"/>
</dbReference>
<evidence type="ECO:0000313" key="8">
    <source>
        <dbReference type="Proteomes" id="UP000095100"/>
    </source>
</evidence>
<keyword evidence="5" id="KW-0233">DNA recombination</keyword>
<dbReference type="GO" id="GO:0003677">
    <property type="term" value="F:DNA binding"/>
    <property type="evidence" value="ECO:0007669"/>
    <property type="project" value="UniProtKB-KW"/>
</dbReference>
<dbReference type="GO" id="GO:0005829">
    <property type="term" value="C:cytosol"/>
    <property type="evidence" value="ECO:0007669"/>
    <property type="project" value="TreeGrafter"/>
</dbReference>
<protein>
    <submittedName>
        <fullName evidence="7">Transposase</fullName>
    </submittedName>
</protein>
<dbReference type="SUPFAM" id="SSF53098">
    <property type="entry name" value="Ribonuclease H-like"/>
    <property type="match status" value="1"/>
</dbReference>
<dbReference type="Proteomes" id="UP000095100">
    <property type="component" value="Chromosome 1"/>
</dbReference>
<dbReference type="InterPro" id="IPR025246">
    <property type="entry name" value="IS30-like_HTH"/>
</dbReference>
<proteinExistence type="inferred from homology"/>
<evidence type="ECO:0000256" key="3">
    <source>
        <dbReference type="ARBA" id="ARBA00022578"/>
    </source>
</evidence>
<dbReference type="InterPro" id="IPR012337">
    <property type="entry name" value="RNaseH-like_sf"/>
</dbReference>
<evidence type="ECO:0000259" key="6">
    <source>
        <dbReference type="PROSITE" id="PS50994"/>
    </source>
</evidence>
<dbReference type="Pfam" id="PF13936">
    <property type="entry name" value="HTH_38"/>
    <property type="match status" value="1"/>
</dbReference>
<dbReference type="PROSITE" id="PS01043">
    <property type="entry name" value="TRANSPOSASE_IS30"/>
    <property type="match status" value="1"/>
</dbReference>
<comment type="similarity">
    <text evidence="2">Belongs to the transposase IS30 family.</text>
</comment>
<evidence type="ECO:0000256" key="5">
    <source>
        <dbReference type="ARBA" id="ARBA00023172"/>
    </source>
</evidence>
<dbReference type="PANTHER" id="PTHR10948">
    <property type="entry name" value="TRANSPOSASE"/>
    <property type="match status" value="1"/>
</dbReference>
<evidence type="ECO:0000256" key="4">
    <source>
        <dbReference type="ARBA" id="ARBA00023125"/>
    </source>
</evidence>
<dbReference type="GO" id="GO:0004803">
    <property type="term" value="F:transposase activity"/>
    <property type="evidence" value="ECO:0007669"/>
    <property type="project" value="InterPro"/>
</dbReference>
<dbReference type="InterPro" id="IPR036397">
    <property type="entry name" value="RNaseH_sf"/>
</dbReference>
<organism evidence="7 8">
    <name type="scientific">Burkholderia ubonensis</name>
    <dbReference type="NCBI Taxonomy" id="101571"/>
    <lineage>
        <taxon>Bacteria</taxon>
        <taxon>Pseudomonadati</taxon>
        <taxon>Pseudomonadota</taxon>
        <taxon>Betaproteobacteria</taxon>
        <taxon>Burkholderiales</taxon>
        <taxon>Burkholderiaceae</taxon>
        <taxon>Burkholderia</taxon>
        <taxon>Burkholderia cepacia complex</taxon>
    </lineage>
</organism>
<evidence type="ECO:0000256" key="2">
    <source>
        <dbReference type="ARBA" id="ARBA00006363"/>
    </source>
</evidence>
<dbReference type="EMBL" id="CP013446">
    <property type="protein sequence ID" value="AOK25092.1"/>
    <property type="molecule type" value="Genomic_DNA"/>
</dbReference>
<dbReference type="InterPro" id="IPR051917">
    <property type="entry name" value="Transposase-Integrase"/>
</dbReference>
<comment type="function">
    <text evidence="1">Required for the transposition of the insertion element.</text>
</comment>
<name>A0AAU8V0G9_9BURK</name>
<dbReference type="Gene3D" id="3.30.420.10">
    <property type="entry name" value="Ribonuclease H-like superfamily/Ribonuclease H"/>
    <property type="match status" value="1"/>
</dbReference>
<dbReference type="InterPro" id="IPR053392">
    <property type="entry name" value="Transposase_IS30-like"/>
</dbReference>
<dbReference type="AlphaFoldDB" id="A0AAU8V0G9"/>
<accession>A0AAU8V0G9</accession>
<evidence type="ECO:0000313" key="7">
    <source>
        <dbReference type="EMBL" id="AOK25092.1"/>
    </source>
</evidence>
<dbReference type="InterPro" id="IPR001584">
    <property type="entry name" value="Integrase_cat-core"/>
</dbReference>
<dbReference type="Pfam" id="PF00665">
    <property type="entry name" value="rve"/>
    <property type="match status" value="1"/>
</dbReference>
<evidence type="ECO:0000256" key="1">
    <source>
        <dbReference type="ARBA" id="ARBA00002190"/>
    </source>
</evidence>